<name>A0A5N5DX06_9PEZI</name>
<comment type="caution">
    <text evidence="7">The sequence shown here is derived from an EMBL/GenBank/DDBJ whole genome shotgun (WGS) entry which is preliminary data.</text>
</comment>
<evidence type="ECO:0000256" key="1">
    <source>
        <dbReference type="ARBA" id="ARBA00022723"/>
    </source>
</evidence>
<dbReference type="SMART" id="SM00184">
    <property type="entry name" value="RING"/>
    <property type="match status" value="1"/>
</dbReference>
<dbReference type="SUPFAM" id="SSF57850">
    <property type="entry name" value="RING/U-box"/>
    <property type="match status" value="1"/>
</dbReference>
<dbReference type="InterPro" id="IPR017907">
    <property type="entry name" value="Znf_RING_CS"/>
</dbReference>
<dbReference type="Gene3D" id="3.30.40.10">
    <property type="entry name" value="Zinc/RING finger domain, C3HC4 (zinc finger)"/>
    <property type="match status" value="1"/>
</dbReference>
<keyword evidence="8" id="KW-1185">Reference proteome</keyword>
<keyword evidence="2 4" id="KW-0863">Zinc-finger</keyword>
<dbReference type="GO" id="GO:0008270">
    <property type="term" value="F:zinc ion binding"/>
    <property type="evidence" value="ECO:0007669"/>
    <property type="project" value="UniProtKB-KW"/>
</dbReference>
<evidence type="ECO:0000256" key="2">
    <source>
        <dbReference type="ARBA" id="ARBA00022771"/>
    </source>
</evidence>
<sequence>MNNEHDFARSVPNHLAAYIVPATPADLHNNGNEIIDCSICYFEFSPSPANKETTTTTTTTTTAPMEQAVPCRPPVKLALCGHVFCRVCIMAHLNGHHQGLAPPCPMCRQPCYPQTAVANDTLSDVEVDVDDLEELGDFMVEGVRAGGGEEEEEEEEDRGDILAFIGEDIFGVAEAGGREEEIEGDEERVEEERIEEDEEMRDYEWEDEDDEDDEEDGDFEPEKEEEVEEEYEEDDEEIDLMELSE</sequence>
<reference evidence="7 8" key="1">
    <citation type="journal article" date="2019" name="Sci. Rep.">
        <title>A multi-omics analysis of the grapevine pathogen Lasiodiplodia theobromae reveals that temperature affects the expression of virulence- and pathogenicity-related genes.</title>
        <authorList>
            <person name="Felix C."/>
            <person name="Meneses R."/>
            <person name="Goncalves M.F.M."/>
            <person name="Tilleman L."/>
            <person name="Duarte A.S."/>
            <person name="Jorrin-Novo J.V."/>
            <person name="Van de Peer Y."/>
            <person name="Deforce D."/>
            <person name="Van Nieuwerburgh F."/>
            <person name="Esteves A.C."/>
            <person name="Alves A."/>
        </authorList>
    </citation>
    <scope>NUCLEOTIDE SEQUENCE [LARGE SCALE GENOMIC DNA]</scope>
    <source>
        <strain evidence="7 8">LA-SOL3</strain>
    </source>
</reference>
<keyword evidence="3" id="KW-0862">Zinc</keyword>
<dbReference type="PROSITE" id="PS50089">
    <property type="entry name" value="ZF_RING_2"/>
    <property type="match status" value="1"/>
</dbReference>
<feature type="region of interest" description="Disordered" evidence="5">
    <location>
        <begin position="175"/>
        <end position="245"/>
    </location>
</feature>
<dbReference type="InterPro" id="IPR001841">
    <property type="entry name" value="Znf_RING"/>
</dbReference>
<evidence type="ECO:0000256" key="3">
    <source>
        <dbReference type="ARBA" id="ARBA00022833"/>
    </source>
</evidence>
<organism evidence="7 8">
    <name type="scientific">Lasiodiplodia theobromae</name>
    <dbReference type="NCBI Taxonomy" id="45133"/>
    <lineage>
        <taxon>Eukaryota</taxon>
        <taxon>Fungi</taxon>
        <taxon>Dikarya</taxon>
        <taxon>Ascomycota</taxon>
        <taxon>Pezizomycotina</taxon>
        <taxon>Dothideomycetes</taxon>
        <taxon>Dothideomycetes incertae sedis</taxon>
        <taxon>Botryosphaeriales</taxon>
        <taxon>Botryosphaeriaceae</taxon>
        <taxon>Lasiodiplodia</taxon>
    </lineage>
</organism>
<evidence type="ECO:0000313" key="7">
    <source>
        <dbReference type="EMBL" id="KAB2580694.1"/>
    </source>
</evidence>
<evidence type="ECO:0000256" key="4">
    <source>
        <dbReference type="PROSITE-ProRule" id="PRU00175"/>
    </source>
</evidence>
<gene>
    <name evidence="7" type="ORF">DBV05_g397</name>
</gene>
<feature type="compositionally biased region" description="Acidic residues" evidence="5">
    <location>
        <begin position="180"/>
        <end position="245"/>
    </location>
</feature>
<evidence type="ECO:0000259" key="6">
    <source>
        <dbReference type="PROSITE" id="PS50089"/>
    </source>
</evidence>
<dbReference type="Pfam" id="PF00097">
    <property type="entry name" value="zf-C3HC4"/>
    <property type="match status" value="1"/>
</dbReference>
<dbReference type="InterPro" id="IPR018957">
    <property type="entry name" value="Znf_C3HC4_RING-type"/>
</dbReference>
<dbReference type="Proteomes" id="UP000325902">
    <property type="component" value="Unassembled WGS sequence"/>
</dbReference>
<accession>A0A5N5DX06</accession>
<evidence type="ECO:0000313" key="8">
    <source>
        <dbReference type="Proteomes" id="UP000325902"/>
    </source>
</evidence>
<protein>
    <recommendedName>
        <fullName evidence="6">RING-type domain-containing protein</fullName>
    </recommendedName>
</protein>
<keyword evidence="1" id="KW-0479">Metal-binding</keyword>
<dbReference type="PROSITE" id="PS00518">
    <property type="entry name" value="ZF_RING_1"/>
    <property type="match status" value="1"/>
</dbReference>
<dbReference type="EMBL" id="VCHE01000002">
    <property type="protein sequence ID" value="KAB2580694.1"/>
    <property type="molecule type" value="Genomic_DNA"/>
</dbReference>
<proteinExistence type="predicted"/>
<dbReference type="AlphaFoldDB" id="A0A5N5DX06"/>
<dbReference type="InterPro" id="IPR013083">
    <property type="entry name" value="Znf_RING/FYVE/PHD"/>
</dbReference>
<evidence type="ECO:0000256" key="5">
    <source>
        <dbReference type="SAM" id="MobiDB-lite"/>
    </source>
</evidence>
<feature type="domain" description="RING-type" evidence="6">
    <location>
        <begin position="37"/>
        <end position="108"/>
    </location>
</feature>